<organism evidence="2 3">
    <name type="scientific">Pyronema omphalodes (strain CBS 100304)</name>
    <name type="common">Pyronema confluens</name>
    <dbReference type="NCBI Taxonomy" id="1076935"/>
    <lineage>
        <taxon>Eukaryota</taxon>
        <taxon>Fungi</taxon>
        <taxon>Dikarya</taxon>
        <taxon>Ascomycota</taxon>
        <taxon>Pezizomycotina</taxon>
        <taxon>Pezizomycetes</taxon>
        <taxon>Pezizales</taxon>
        <taxon>Pyronemataceae</taxon>
        <taxon>Pyronema</taxon>
    </lineage>
</organism>
<reference evidence="2 3" key="1">
    <citation type="journal article" date="2013" name="PLoS Genet.">
        <title>The genome and development-dependent transcriptomes of Pyronema confluens: a window into fungal evolution.</title>
        <authorList>
            <person name="Traeger S."/>
            <person name="Altegoer F."/>
            <person name="Freitag M."/>
            <person name="Gabaldon T."/>
            <person name="Kempken F."/>
            <person name="Kumar A."/>
            <person name="Marcet-Houben M."/>
            <person name="Poggeler S."/>
            <person name="Stajich J.E."/>
            <person name="Nowrousian M."/>
        </authorList>
    </citation>
    <scope>NUCLEOTIDE SEQUENCE [LARGE SCALE GENOMIC DNA]</scope>
    <source>
        <strain evidence="3">CBS 100304</strain>
        <tissue evidence="2">Vegetative mycelium</tissue>
    </source>
</reference>
<gene>
    <name evidence="2" type="ORF">PCON_10278</name>
</gene>
<protein>
    <submittedName>
        <fullName evidence="2">Uncharacterized protein</fullName>
    </submittedName>
</protein>
<proteinExistence type="predicted"/>
<feature type="compositionally biased region" description="Polar residues" evidence="1">
    <location>
        <begin position="60"/>
        <end position="70"/>
    </location>
</feature>
<keyword evidence="3" id="KW-1185">Reference proteome</keyword>
<dbReference type="EMBL" id="HF935554">
    <property type="protein sequence ID" value="CCX10684.1"/>
    <property type="molecule type" value="Genomic_DNA"/>
</dbReference>
<dbReference type="AlphaFoldDB" id="U4LGD6"/>
<evidence type="ECO:0000313" key="2">
    <source>
        <dbReference type="EMBL" id="CCX10684.1"/>
    </source>
</evidence>
<dbReference type="Proteomes" id="UP000018144">
    <property type="component" value="Unassembled WGS sequence"/>
</dbReference>
<name>U4LGD6_PYROM</name>
<feature type="region of interest" description="Disordered" evidence="1">
    <location>
        <begin position="1"/>
        <end position="78"/>
    </location>
</feature>
<evidence type="ECO:0000256" key="1">
    <source>
        <dbReference type="SAM" id="MobiDB-lite"/>
    </source>
</evidence>
<evidence type="ECO:0000313" key="3">
    <source>
        <dbReference type="Proteomes" id="UP000018144"/>
    </source>
</evidence>
<accession>U4LGD6</accession>
<sequence length="108" mass="11428">MSEQFLRAETPGGALSRNLHDIGTGPSSATRDIDATGTPSLHQISPIRPAPAHAAPGYSRNGTVDSSFATDRSDDGTLNAEQERMLIGVINVVLKSRPSTPLQMESLD</sequence>